<dbReference type="Proteomes" id="UP000826234">
    <property type="component" value="Unassembled WGS sequence"/>
</dbReference>
<keyword evidence="2" id="KW-1185">Reference proteome</keyword>
<evidence type="ECO:0000313" key="2">
    <source>
        <dbReference type="Proteomes" id="UP000826234"/>
    </source>
</evidence>
<name>A0ABQ7SJH6_PHRPL</name>
<accession>A0ABQ7SJH6</accession>
<feature type="non-terminal residue" evidence="1">
    <location>
        <position position="1"/>
    </location>
</feature>
<dbReference type="PANTHER" id="PTHR14731">
    <property type="entry name" value="BRAIN AND ACUTE LEUKEMIA CYTOPLASMIC PROTEIN"/>
    <property type="match status" value="1"/>
</dbReference>
<protein>
    <recommendedName>
        <fullName evidence="3">Brain and acute leukemia cytoplasmic protein</fullName>
    </recommendedName>
</protein>
<reference evidence="1 2" key="1">
    <citation type="journal article" date="2022" name="Gigascience">
        <title>A chromosome-level genome assembly and annotation of the desert horned lizard, Phrynosoma platyrhinos, provides insight into chromosomal rearrangements among reptiles.</title>
        <authorList>
            <person name="Koochekian N."/>
            <person name="Ascanio A."/>
            <person name="Farleigh K."/>
            <person name="Card D.C."/>
            <person name="Schield D.R."/>
            <person name="Castoe T.A."/>
            <person name="Jezkova T."/>
        </authorList>
    </citation>
    <scope>NUCLEOTIDE SEQUENCE [LARGE SCALE GENOMIC DNA]</scope>
    <source>
        <strain evidence="1">NK-2021</strain>
    </source>
</reference>
<sequence>LQFYVFSGILEDTKSTQTCSAKPSAASGITSTEKRAHCGTQCTKLAVHTTGTSVEKQQNGFRNTEAKWDKKKATKEVTINASKTIRQIKSNRRITKNGVD</sequence>
<proteinExistence type="predicted"/>
<organism evidence="1 2">
    <name type="scientific">Phrynosoma platyrhinos</name>
    <name type="common">Desert horned lizard</name>
    <dbReference type="NCBI Taxonomy" id="52577"/>
    <lineage>
        <taxon>Eukaryota</taxon>
        <taxon>Metazoa</taxon>
        <taxon>Chordata</taxon>
        <taxon>Craniata</taxon>
        <taxon>Vertebrata</taxon>
        <taxon>Euteleostomi</taxon>
        <taxon>Lepidosauria</taxon>
        <taxon>Squamata</taxon>
        <taxon>Bifurcata</taxon>
        <taxon>Unidentata</taxon>
        <taxon>Episquamata</taxon>
        <taxon>Toxicofera</taxon>
        <taxon>Iguania</taxon>
        <taxon>Phrynosomatidae</taxon>
        <taxon>Phrynosomatinae</taxon>
        <taxon>Phrynosoma</taxon>
    </lineage>
</organism>
<dbReference type="InterPro" id="IPR009728">
    <property type="entry name" value="BAALC"/>
</dbReference>
<gene>
    <name evidence="1" type="ORF">JD844_015851</name>
</gene>
<dbReference type="EMBL" id="JAIPUX010005289">
    <property type="protein sequence ID" value="KAH0617508.1"/>
    <property type="molecule type" value="Genomic_DNA"/>
</dbReference>
<dbReference type="PANTHER" id="PTHR14731:SF0">
    <property type="entry name" value="BRAIN AND ACUTE LEUKEMIA CYTOPLASMIC PROTEIN"/>
    <property type="match status" value="1"/>
</dbReference>
<evidence type="ECO:0000313" key="1">
    <source>
        <dbReference type="EMBL" id="KAH0617508.1"/>
    </source>
</evidence>
<evidence type="ECO:0008006" key="3">
    <source>
        <dbReference type="Google" id="ProtNLM"/>
    </source>
</evidence>
<comment type="caution">
    <text evidence="1">The sequence shown here is derived from an EMBL/GenBank/DDBJ whole genome shotgun (WGS) entry which is preliminary data.</text>
</comment>